<proteinExistence type="inferred from homology"/>
<keyword evidence="6 7" id="KW-0472">Membrane</keyword>
<evidence type="ECO:0000313" key="11">
    <source>
        <dbReference type="EMBL" id="HGU33009.1"/>
    </source>
</evidence>
<dbReference type="InterPro" id="IPR011066">
    <property type="entry name" value="MscS_channel_C_sf"/>
</dbReference>
<evidence type="ECO:0000256" key="2">
    <source>
        <dbReference type="ARBA" id="ARBA00008017"/>
    </source>
</evidence>
<feature type="transmembrane region" description="Helical" evidence="7">
    <location>
        <begin position="12"/>
        <end position="30"/>
    </location>
</feature>
<sequence length="220" mass="24680">MDRGVIESIATLTTYGFWALAILMALQAMGVSSTSLAVVFGALGIGLGFGLQNIFNNFISGIILLFERPIQVGDAIEINGTWGIVKKINFRSTQVQTYDNASLIIPNSEFISNSVTNWTFKDQRIRRIITVGVAYGTDTDLVVNTMTDIAMKSDKVLKWPKPDVVFSDFGDSALIFKLRVWTTIDDMVSVENHLRHEIYRAFTELNIEIPFPQRDIHIKE</sequence>
<evidence type="ECO:0000256" key="1">
    <source>
        <dbReference type="ARBA" id="ARBA00004651"/>
    </source>
</evidence>
<dbReference type="InterPro" id="IPR052702">
    <property type="entry name" value="MscS-like_channel"/>
</dbReference>
<evidence type="ECO:0000259" key="8">
    <source>
        <dbReference type="Pfam" id="PF00924"/>
    </source>
</evidence>
<organism evidence="11">
    <name type="scientific">Desulfatirhabdium butyrativorans</name>
    <dbReference type="NCBI Taxonomy" id="340467"/>
    <lineage>
        <taxon>Bacteria</taxon>
        <taxon>Pseudomonadati</taxon>
        <taxon>Thermodesulfobacteriota</taxon>
        <taxon>Desulfobacteria</taxon>
        <taxon>Desulfobacterales</taxon>
        <taxon>Desulfatirhabdiaceae</taxon>
        <taxon>Desulfatirhabdium</taxon>
    </lineage>
</organism>
<dbReference type="Pfam" id="PF21082">
    <property type="entry name" value="MS_channel_3rd"/>
    <property type="match status" value="1"/>
</dbReference>
<dbReference type="SUPFAM" id="SSF50182">
    <property type="entry name" value="Sm-like ribonucleoproteins"/>
    <property type="match status" value="1"/>
</dbReference>
<dbReference type="InterPro" id="IPR006685">
    <property type="entry name" value="MscS_channel_2nd"/>
</dbReference>
<evidence type="ECO:0000259" key="10">
    <source>
        <dbReference type="Pfam" id="PF21088"/>
    </source>
</evidence>
<dbReference type="AlphaFoldDB" id="A0A7C4RIY8"/>
<dbReference type="InterPro" id="IPR010920">
    <property type="entry name" value="LSM_dom_sf"/>
</dbReference>
<evidence type="ECO:0000256" key="6">
    <source>
        <dbReference type="ARBA" id="ARBA00023136"/>
    </source>
</evidence>
<dbReference type="InterPro" id="IPR011014">
    <property type="entry name" value="MscS_channel_TM-2"/>
</dbReference>
<dbReference type="PANTHER" id="PTHR30347">
    <property type="entry name" value="POTASSIUM CHANNEL RELATED"/>
    <property type="match status" value="1"/>
</dbReference>
<dbReference type="Gene3D" id="2.30.30.60">
    <property type="match status" value="1"/>
</dbReference>
<dbReference type="InterPro" id="IPR023408">
    <property type="entry name" value="MscS_beta-dom_sf"/>
</dbReference>
<dbReference type="InterPro" id="IPR049142">
    <property type="entry name" value="MS_channel_1st"/>
</dbReference>
<dbReference type="PANTHER" id="PTHR30347:SF1">
    <property type="entry name" value="MECHANOSENSITIVE CHANNEL MSCK"/>
    <property type="match status" value="1"/>
</dbReference>
<gene>
    <name evidence="11" type="ORF">ENS29_09160</name>
</gene>
<feature type="domain" description="Mechanosensitive ion channel MscS" evidence="8">
    <location>
        <begin position="53"/>
        <end position="119"/>
    </location>
</feature>
<dbReference type="InterPro" id="IPR049278">
    <property type="entry name" value="MS_channel_C"/>
</dbReference>
<comment type="caution">
    <text evidence="11">The sequence shown here is derived from an EMBL/GenBank/DDBJ whole genome shotgun (WGS) entry which is preliminary data.</text>
</comment>
<evidence type="ECO:0000259" key="9">
    <source>
        <dbReference type="Pfam" id="PF21082"/>
    </source>
</evidence>
<name>A0A7C4RIY8_9BACT</name>
<accession>A0A7C4RIY8</accession>
<dbReference type="PROSITE" id="PS01246">
    <property type="entry name" value="UPF0003"/>
    <property type="match status" value="1"/>
</dbReference>
<keyword evidence="4 7" id="KW-0812">Transmembrane</keyword>
<feature type="transmembrane region" description="Helical" evidence="7">
    <location>
        <begin position="36"/>
        <end position="55"/>
    </location>
</feature>
<evidence type="ECO:0000256" key="3">
    <source>
        <dbReference type="ARBA" id="ARBA00022475"/>
    </source>
</evidence>
<feature type="domain" description="Mechanosensitive ion channel transmembrane helices 2/3" evidence="10">
    <location>
        <begin position="11"/>
        <end position="52"/>
    </location>
</feature>
<dbReference type="Gene3D" id="1.10.287.1260">
    <property type="match status" value="1"/>
</dbReference>
<dbReference type="SUPFAM" id="SSF82689">
    <property type="entry name" value="Mechanosensitive channel protein MscS (YggB), C-terminal domain"/>
    <property type="match status" value="1"/>
</dbReference>
<protein>
    <submittedName>
        <fullName evidence="11">Mechanosensitive ion channel</fullName>
    </submittedName>
</protein>
<comment type="subcellular location">
    <subcellularLocation>
        <location evidence="1">Cell membrane</location>
        <topology evidence="1">Multi-pass membrane protein</topology>
    </subcellularLocation>
</comment>
<keyword evidence="3" id="KW-1003">Cell membrane</keyword>
<dbReference type="SUPFAM" id="SSF82861">
    <property type="entry name" value="Mechanosensitive channel protein MscS (YggB), transmembrane region"/>
    <property type="match status" value="1"/>
</dbReference>
<dbReference type="InterPro" id="IPR006686">
    <property type="entry name" value="MscS_channel_CS"/>
</dbReference>
<dbReference type="Pfam" id="PF21088">
    <property type="entry name" value="MS_channel_1st"/>
    <property type="match status" value="1"/>
</dbReference>
<dbReference type="Pfam" id="PF00924">
    <property type="entry name" value="MS_channel_2nd"/>
    <property type="match status" value="1"/>
</dbReference>
<evidence type="ECO:0000256" key="7">
    <source>
        <dbReference type="SAM" id="Phobius"/>
    </source>
</evidence>
<keyword evidence="5 7" id="KW-1133">Transmembrane helix</keyword>
<dbReference type="GO" id="GO:0008381">
    <property type="term" value="F:mechanosensitive monoatomic ion channel activity"/>
    <property type="evidence" value="ECO:0007669"/>
    <property type="project" value="UniProtKB-ARBA"/>
</dbReference>
<evidence type="ECO:0000256" key="4">
    <source>
        <dbReference type="ARBA" id="ARBA00022692"/>
    </source>
</evidence>
<dbReference type="GO" id="GO:0005886">
    <property type="term" value="C:plasma membrane"/>
    <property type="evidence" value="ECO:0007669"/>
    <property type="project" value="UniProtKB-SubCell"/>
</dbReference>
<dbReference type="EMBL" id="DSUH01000215">
    <property type="protein sequence ID" value="HGU33009.1"/>
    <property type="molecule type" value="Genomic_DNA"/>
</dbReference>
<dbReference type="Gene3D" id="3.30.70.100">
    <property type="match status" value="1"/>
</dbReference>
<comment type="similarity">
    <text evidence="2">Belongs to the MscS (TC 1.A.23) family.</text>
</comment>
<feature type="domain" description="Mechanosensitive ion channel MscS C-terminal" evidence="9">
    <location>
        <begin position="129"/>
        <end position="209"/>
    </location>
</feature>
<reference evidence="11" key="1">
    <citation type="journal article" date="2020" name="mSystems">
        <title>Genome- and Community-Level Interaction Insights into Carbon Utilization and Element Cycling Functions of Hydrothermarchaeota in Hydrothermal Sediment.</title>
        <authorList>
            <person name="Zhou Z."/>
            <person name="Liu Y."/>
            <person name="Xu W."/>
            <person name="Pan J."/>
            <person name="Luo Z.H."/>
            <person name="Li M."/>
        </authorList>
    </citation>
    <scope>NUCLEOTIDE SEQUENCE [LARGE SCALE GENOMIC DNA]</scope>
    <source>
        <strain evidence="11">SpSt-477</strain>
    </source>
</reference>
<evidence type="ECO:0000256" key="5">
    <source>
        <dbReference type="ARBA" id="ARBA00022989"/>
    </source>
</evidence>